<evidence type="ECO:0000256" key="1">
    <source>
        <dbReference type="ARBA" id="ARBA00022516"/>
    </source>
</evidence>
<gene>
    <name evidence="7" type="primary">lpxA_11</name>
    <name evidence="7" type="ORF">GALL_279930</name>
</gene>
<dbReference type="Gene3D" id="2.160.10.10">
    <property type="entry name" value="Hexapeptide repeat proteins"/>
    <property type="match status" value="1"/>
</dbReference>
<dbReference type="SUPFAM" id="SSF51161">
    <property type="entry name" value="Trimeric LpxA-like enzymes"/>
    <property type="match status" value="1"/>
</dbReference>
<organism evidence="7">
    <name type="scientific">mine drainage metagenome</name>
    <dbReference type="NCBI Taxonomy" id="410659"/>
    <lineage>
        <taxon>unclassified sequences</taxon>
        <taxon>metagenomes</taxon>
        <taxon>ecological metagenomes</taxon>
    </lineage>
</organism>
<keyword evidence="1" id="KW-0444">Lipid biosynthesis</keyword>
<dbReference type="NCBIfam" id="TIGR01852">
    <property type="entry name" value="lipid_A_lpxA"/>
    <property type="match status" value="1"/>
</dbReference>
<dbReference type="PIRSF" id="PIRSF000456">
    <property type="entry name" value="UDP-GlcNAc_acltr"/>
    <property type="match status" value="1"/>
</dbReference>
<comment type="caution">
    <text evidence="7">The sequence shown here is derived from an EMBL/GenBank/DDBJ whole genome shotgun (WGS) entry which is preliminary data.</text>
</comment>
<reference evidence="7" key="1">
    <citation type="submission" date="2016-10" db="EMBL/GenBank/DDBJ databases">
        <title>Sequence of Gallionella enrichment culture.</title>
        <authorList>
            <person name="Poehlein A."/>
            <person name="Muehling M."/>
            <person name="Daniel R."/>
        </authorList>
    </citation>
    <scope>NUCLEOTIDE SEQUENCE</scope>
</reference>
<dbReference type="GO" id="GO:0016020">
    <property type="term" value="C:membrane"/>
    <property type="evidence" value="ECO:0007669"/>
    <property type="project" value="GOC"/>
</dbReference>
<dbReference type="EC" id="2.3.1.129" evidence="7"/>
<sequence length="263" mass="28296">MSLIHATALVDPKAQIAPNVSIGPYSVIGAEVCIDAGTEIGPHVCIQGRTRIGRDNRIHAFCSLGGVPQDKKYAGEPTELHIGDRNTIREYCTLNLGTAQDAGVTRLGNDNWIMAYVHLAHDCQVGSHTIFANCAQLAGHVHVGDWAILGGYTGVHQFVHIGEHVMTGISSVVTQDVPPFVLLAGSPAVPHGINAEGLRRRGFDSARIAVLREAYRKLYRQGLARQEALGVLTALQRTHADSHDDLARLLSFLAGSKRGIVRP</sequence>
<dbReference type="AlphaFoldDB" id="A0A1J5R2F6"/>
<dbReference type="Pfam" id="PF00132">
    <property type="entry name" value="Hexapep"/>
    <property type="match status" value="1"/>
</dbReference>
<evidence type="ECO:0000256" key="5">
    <source>
        <dbReference type="ARBA" id="ARBA00023315"/>
    </source>
</evidence>
<dbReference type="CDD" id="cd03351">
    <property type="entry name" value="LbH_UDP-GlcNAc_AT"/>
    <property type="match status" value="1"/>
</dbReference>
<keyword evidence="2" id="KW-0441">Lipid A biosynthesis</keyword>
<evidence type="ECO:0000313" key="7">
    <source>
        <dbReference type="EMBL" id="OIQ90136.1"/>
    </source>
</evidence>
<dbReference type="InterPro" id="IPR001451">
    <property type="entry name" value="Hexapep"/>
</dbReference>
<proteinExistence type="inferred from homology"/>
<keyword evidence="5 7" id="KW-0012">Acyltransferase</keyword>
<dbReference type="GO" id="GO:0009245">
    <property type="term" value="P:lipid A biosynthetic process"/>
    <property type="evidence" value="ECO:0007669"/>
    <property type="project" value="UniProtKB-KW"/>
</dbReference>
<dbReference type="NCBIfam" id="NF003657">
    <property type="entry name" value="PRK05289.1"/>
    <property type="match status" value="1"/>
</dbReference>
<dbReference type="Gene3D" id="1.20.1180.10">
    <property type="entry name" value="Udp N-acetylglucosamine O-acyltransferase, C-terminal domain"/>
    <property type="match status" value="1"/>
</dbReference>
<keyword evidence="3 7" id="KW-0808">Transferase</keyword>
<evidence type="ECO:0000259" key="6">
    <source>
        <dbReference type="Pfam" id="PF13720"/>
    </source>
</evidence>
<dbReference type="HAMAP" id="MF_00387">
    <property type="entry name" value="LpxA"/>
    <property type="match status" value="1"/>
</dbReference>
<dbReference type="Pfam" id="PF13720">
    <property type="entry name" value="Acetyltransf_11"/>
    <property type="match status" value="1"/>
</dbReference>
<dbReference type="EMBL" id="MLJW01000303">
    <property type="protein sequence ID" value="OIQ90136.1"/>
    <property type="molecule type" value="Genomic_DNA"/>
</dbReference>
<dbReference type="InterPro" id="IPR037157">
    <property type="entry name" value="Acetyltransf_C_sf"/>
</dbReference>
<dbReference type="PANTHER" id="PTHR43480:SF1">
    <property type="entry name" value="ACYL-[ACYL-CARRIER-PROTEIN]--UDP-N-ACETYLGLUCOSAMINE O-ACYLTRANSFERASE, MITOCHONDRIAL-RELATED"/>
    <property type="match status" value="1"/>
</dbReference>
<protein>
    <submittedName>
        <fullName evidence="7">Acyl-[acyl-carrier-protein]--UDP-N-acetylglucosamine O-acyltransferase</fullName>
        <ecNumber evidence="7">2.3.1.129</ecNumber>
    </submittedName>
</protein>
<evidence type="ECO:0000256" key="2">
    <source>
        <dbReference type="ARBA" id="ARBA00022556"/>
    </source>
</evidence>
<keyword evidence="4" id="KW-0443">Lipid metabolism</keyword>
<dbReference type="PANTHER" id="PTHR43480">
    <property type="entry name" value="ACYL-[ACYL-CARRIER-PROTEIN]--UDP-N-ACETYLGLUCOSAMINE O-ACYLTRANSFERASE"/>
    <property type="match status" value="1"/>
</dbReference>
<dbReference type="InterPro" id="IPR011004">
    <property type="entry name" value="Trimer_LpxA-like_sf"/>
</dbReference>
<evidence type="ECO:0000256" key="3">
    <source>
        <dbReference type="ARBA" id="ARBA00022679"/>
    </source>
</evidence>
<evidence type="ECO:0000256" key="4">
    <source>
        <dbReference type="ARBA" id="ARBA00023098"/>
    </source>
</evidence>
<feature type="domain" description="UDP N-acetylglucosamine O-acyltransferase C-terminal" evidence="6">
    <location>
        <begin position="176"/>
        <end position="261"/>
    </location>
</feature>
<dbReference type="InterPro" id="IPR029098">
    <property type="entry name" value="Acetyltransf_C"/>
</dbReference>
<dbReference type="GO" id="GO:0008780">
    <property type="term" value="F:acyl-[acyl-carrier-protein]-UDP-N-acetylglucosamine O-acyltransferase activity"/>
    <property type="evidence" value="ECO:0007669"/>
    <property type="project" value="UniProtKB-EC"/>
</dbReference>
<dbReference type="InterPro" id="IPR010137">
    <property type="entry name" value="Lipid_A_LpxA"/>
</dbReference>
<accession>A0A1J5R2F6</accession>
<name>A0A1J5R2F6_9ZZZZ</name>